<dbReference type="SMART" id="SM00317">
    <property type="entry name" value="SET"/>
    <property type="match status" value="1"/>
</dbReference>
<dbReference type="Gene3D" id="2.170.270.10">
    <property type="entry name" value="SET domain"/>
    <property type="match status" value="1"/>
</dbReference>
<evidence type="ECO:0000256" key="9">
    <source>
        <dbReference type="SAM" id="MobiDB-lite"/>
    </source>
</evidence>
<feature type="compositionally biased region" description="Low complexity" evidence="9">
    <location>
        <begin position="524"/>
        <end position="538"/>
    </location>
</feature>
<evidence type="ECO:0000256" key="8">
    <source>
        <dbReference type="ARBA" id="ARBA00023242"/>
    </source>
</evidence>
<feature type="compositionally biased region" description="Basic and acidic residues" evidence="9">
    <location>
        <begin position="438"/>
        <end position="501"/>
    </location>
</feature>
<evidence type="ECO:0000256" key="7">
    <source>
        <dbReference type="ARBA" id="ARBA00023163"/>
    </source>
</evidence>
<organism evidence="12 13">
    <name type="scientific">Synchytrium microbalum</name>
    <dbReference type="NCBI Taxonomy" id="1806994"/>
    <lineage>
        <taxon>Eukaryota</taxon>
        <taxon>Fungi</taxon>
        <taxon>Fungi incertae sedis</taxon>
        <taxon>Chytridiomycota</taxon>
        <taxon>Chytridiomycota incertae sedis</taxon>
        <taxon>Chytridiomycetes</taxon>
        <taxon>Synchytriales</taxon>
        <taxon>Synchytriaceae</taxon>
        <taxon>Synchytrium</taxon>
    </lineage>
</organism>
<dbReference type="EMBL" id="QEAO01000047">
    <property type="protein sequence ID" value="TPX31295.1"/>
    <property type="molecule type" value="Genomic_DNA"/>
</dbReference>
<dbReference type="InterPro" id="IPR042294">
    <property type="entry name" value="SETD2_animal"/>
</dbReference>
<dbReference type="PROSITE" id="PS50280">
    <property type="entry name" value="SET"/>
    <property type="match status" value="1"/>
</dbReference>
<gene>
    <name evidence="12" type="ORF">SmJEL517_g05323</name>
</gene>
<name>A0A507C151_9FUNG</name>
<keyword evidence="6" id="KW-0805">Transcription regulation</keyword>
<evidence type="ECO:0000313" key="13">
    <source>
        <dbReference type="Proteomes" id="UP000319731"/>
    </source>
</evidence>
<evidence type="ECO:0000256" key="3">
    <source>
        <dbReference type="ARBA" id="ARBA00022603"/>
    </source>
</evidence>
<dbReference type="GO" id="GO:0006355">
    <property type="term" value="P:regulation of DNA-templated transcription"/>
    <property type="evidence" value="ECO:0007669"/>
    <property type="project" value="InterPro"/>
</dbReference>
<dbReference type="PANTHER" id="PTHR46711">
    <property type="entry name" value="HISTONE-LYSINE N-METHYLTRANSFERASE SETD2"/>
    <property type="match status" value="1"/>
</dbReference>
<protein>
    <recommendedName>
        <fullName evidence="2">[histone H3]-lysine(36) N-trimethyltransferase</fullName>
        <ecNumber evidence="2">2.1.1.359</ecNumber>
    </recommendedName>
</protein>
<evidence type="ECO:0000259" key="10">
    <source>
        <dbReference type="PROSITE" id="PS50280"/>
    </source>
</evidence>
<evidence type="ECO:0000259" key="11">
    <source>
        <dbReference type="PROSITE" id="PS50868"/>
    </source>
</evidence>
<feature type="compositionally biased region" description="Low complexity" evidence="9">
    <location>
        <begin position="757"/>
        <end position="774"/>
    </location>
</feature>
<dbReference type="InterPro" id="IPR044437">
    <property type="entry name" value="SETD2/Set2_SET"/>
</dbReference>
<dbReference type="InterPro" id="IPR046341">
    <property type="entry name" value="SET_dom_sf"/>
</dbReference>
<evidence type="ECO:0000256" key="4">
    <source>
        <dbReference type="ARBA" id="ARBA00022679"/>
    </source>
</evidence>
<dbReference type="OrthoDB" id="422362at2759"/>
<dbReference type="InterPro" id="IPR038190">
    <property type="entry name" value="SRI_sf"/>
</dbReference>
<keyword evidence="3 12" id="KW-0489">Methyltransferase</keyword>
<proteinExistence type="predicted"/>
<evidence type="ECO:0000313" key="12">
    <source>
        <dbReference type="EMBL" id="TPX31295.1"/>
    </source>
</evidence>
<dbReference type="EC" id="2.1.1.359" evidence="2"/>
<keyword evidence="4 12" id="KW-0808">Transferase</keyword>
<dbReference type="GO" id="GO:0005634">
    <property type="term" value="C:nucleus"/>
    <property type="evidence" value="ECO:0007669"/>
    <property type="project" value="TreeGrafter"/>
</dbReference>
<keyword evidence="7" id="KW-0804">Transcription</keyword>
<reference evidence="12 13" key="1">
    <citation type="journal article" date="2019" name="Sci. Rep.">
        <title>Comparative genomics of chytrid fungi reveal insights into the obligate biotrophic and pathogenic lifestyle of Synchytrium endobioticum.</title>
        <authorList>
            <person name="van de Vossenberg B.T.L.H."/>
            <person name="Warris S."/>
            <person name="Nguyen H.D.T."/>
            <person name="van Gent-Pelzer M.P.E."/>
            <person name="Joly D.L."/>
            <person name="van de Geest H.C."/>
            <person name="Bonants P.J.M."/>
            <person name="Smith D.S."/>
            <person name="Levesque C.A."/>
            <person name="van der Lee T.A.J."/>
        </authorList>
    </citation>
    <scope>NUCLEOTIDE SEQUENCE [LARGE SCALE GENOMIC DNA]</scope>
    <source>
        <strain evidence="12 13">JEL517</strain>
    </source>
</reference>
<dbReference type="GO" id="GO:0140955">
    <property type="term" value="F:histone H3K36 trimethyltransferase activity"/>
    <property type="evidence" value="ECO:0007669"/>
    <property type="project" value="UniProtKB-EC"/>
</dbReference>
<comment type="caution">
    <text evidence="12">The sequence shown here is derived from an EMBL/GenBank/DDBJ whole genome shotgun (WGS) entry which is preliminary data.</text>
</comment>
<dbReference type="InterPro" id="IPR003616">
    <property type="entry name" value="Post-SET_dom"/>
</dbReference>
<feature type="domain" description="Post-SET" evidence="11">
    <location>
        <begin position="217"/>
        <end position="233"/>
    </location>
</feature>
<keyword evidence="8" id="KW-0539">Nucleus</keyword>
<dbReference type="CDD" id="cd19172">
    <property type="entry name" value="SET_SETD2"/>
    <property type="match status" value="1"/>
</dbReference>
<feature type="region of interest" description="Disordered" evidence="9">
    <location>
        <begin position="753"/>
        <end position="774"/>
    </location>
</feature>
<dbReference type="SUPFAM" id="SSF82199">
    <property type="entry name" value="SET domain"/>
    <property type="match status" value="1"/>
</dbReference>
<dbReference type="PANTHER" id="PTHR46711:SF1">
    <property type="entry name" value="HISTONE-LYSINE N-METHYLTRANSFERASE SETD2"/>
    <property type="match status" value="1"/>
</dbReference>
<evidence type="ECO:0000256" key="6">
    <source>
        <dbReference type="ARBA" id="ARBA00023015"/>
    </source>
</evidence>
<comment type="subcellular location">
    <subcellularLocation>
        <location evidence="1">Nucleus</location>
    </subcellularLocation>
</comment>
<dbReference type="GeneID" id="42006546"/>
<evidence type="ECO:0000256" key="2">
    <source>
        <dbReference type="ARBA" id="ARBA00012178"/>
    </source>
</evidence>
<evidence type="ECO:0000256" key="1">
    <source>
        <dbReference type="ARBA" id="ARBA00004123"/>
    </source>
</evidence>
<feature type="domain" description="SET" evidence="10">
    <location>
        <begin position="89"/>
        <end position="210"/>
    </location>
</feature>
<feature type="region of interest" description="Disordered" evidence="9">
    <location>
        <begin position="410"/>
        <end position="564"/>
    </location>
</feature>
<dbReference type="InterPro" id="IPR013257">
    <property type="entry name" value="SRI"/>
</dbReference>
<dbReference type="AlphaFoldDB" id="A0A507C151"/>
<dbReference type="PROSITE" id="PS50868">
    <property type="entry name" value="POST_SET"/>
    <property type="match status" value="1"/>
</dbReference>
<dbReference type="STRING" id="1806994.A0A507C151"/>
<keyword evidence="13" id="KW-1185">Reference proteome</keyword>
<evidence type="ECO:0000256" key="5">
    <source>
        <dbReference type="ARBA" id="ARBA00022691"/>
    </source>
</evidence>
<dbReference type="GO" id="GO:0032259">
    <property type="term" value="P:methylation"/>
    <property type="evidence" value="ECO:0007669"/>
    <property type="project" value="UniProtKB-KW"/>
</dbReference>
<dbReference type="GO" id="GO:0005694">
    <property type="term" value="C:chromosome"/>
    <property type="evidence" value="ECO:0007669"/>
    <property type="project" value="InterPro"/>
</dbReference>
<dbReference type="Gene3D" id="1.10.1740.100">
    <property type="entry name" value="Set2, Rpb1 interacting domain"/>
    <property type="match status" value="1"/>
</dbReference>
<accession>A0A507C151</accession>
<dbReference type="Proteomes" id="UP000319731">
    <property type="component" value="Unassembled WGS sequence"/>
</dbReference>
<dbReference type="Pfam" id="PF00856">
    <property type="entry name" value="SET"/>
    <property type="match status" value="1"/>
</dbReference>
<keyword evidence="5" id="KW-0949">S-adenosyl-L-methionine</keyword>
<dbReference type="RefSeq" id="XP_031022754.1">
    <property type="nucleotide sequence ID" value="XM_031171249.1"/>
</dbReference>
<dbReference type="Pfam" id="PF08236">
    <property type="entry name" value="SRI"/>
    <property type="match status" value="1"/>
</dbReference>
<dbReference type="SMART" id="SM00508">
    <property type="entry name" value="PostSET"/>
    <property type="match status" value="1"/>
</dbReference>
<dbReference type="InterPro" id="IPR001214">
    <property type="entry name" value="SET_dom"/>
</dbReference>
<sequence>MRETSADVSSLFTRIQENYFLGGANGKHGQEEYMTCSCRYDPVEDSPHRHITLSLVPNSQLTLTRHAVNIPIASTESFLSNAAETVLLESIVKTRDIFLTEKKGHGMRTRQPLTRGQFVIEYVGEVIPTTLFIKRTQDYHDQGKKHFYFMSLKSDEFIDAQKKGNYSRFINHSCVPNCILHKWLVGTKLRIGIFTIKDVPAGTELTFDYKFERYGTKAQPCYCGEEVCKGFIGGTKQSKMIDGLSDQPRLANVDEDDDDDDETVRKSDRALESQEDIVRLIRYLMRMSQNNASKAMKWLRRLEATQSTSQTLTRLFIYYRGLLALKITLSNSLKSEPGLAIQVMKILKAFNFTQKNSVEAVKLDEMVNKVAETAEDQEVMRLALDLSHTWATLETSVKIEKKRIVPPAETAGGVKRAADDVDNDLPSKLSKFGNNKLGRQDKWKNDRKDSKDYDRYSKDYDRRERDRERDRDRDRDRDYKRNYDRKDNNGTRTPRDDDSRSKNSSNDYINDSPHSRPGSQPRPSSLHNNLTSPTTSTHHSTEQEVTDGWSNNNRYAQPPSIPPAYDMGPYGSPLVLPPLPPSLTTFNSAYPIIQPASSWTPSSIHTPWDMRGGSSIATPRIPWMDGGGGLTPALSGVNPDWVPEEVVEEAKEEDVINADAMDVADDSKPAVLDKAAEKALREEVSKVVTKALSKHKGEMTVDQFKHLAKKLTYGAIEKESKKGGPPMKMTEEMKSKIKKFVLSYYERKTKEGGIAISSKGKSSTTTSTTTPAAQ</sequence>